<dbReference type="AlphaFoldDB" id="X0GSD5"/>
<sequence>MAYSQHQDQNQPTRSASIDSSNQDDTYRFLQRIIIAIDFGTEYSNVSYTVIPESHSLSSDKKNRIYSIANYADSLSWGTSVPSKVIYPLEHHSQDLNSPVSEKTDLGDASGNDGPGERFTDVANSGPEDRDPHHGNQDTCMEIDNVDERNWGHRAEEHWRFPATHSDPDKAPLSRIKLLLDDSSETEKVREELINQLDTLEKRGVIQQNLDVIVDYLTCLLLHALSELQKKGIDDSYRKDVVICVPVTWKEKAREDMRACLAKALRKAEFGGVNVQENRIENLHIESELDAAAAHMLATQSIIKVR</sequence>
<evidence type="ECO:0000313" key="2">
    <source>
        <dbReference type="EMBL" id="EXL66253.1"/>
    </source>
</evidence>
<reference evidence="2" key="1">
    <citation type="submission" date="2011-11" db="EMBL/GenBank/DDBJ databases">
        <title>The Genome Sequence of Fusarium oxysporum PHW808.</title>
        <authorList>
            <consortium name="The Broad Institute Genome Sequencing Platform"/>
            <person name="Ma L.-J."/>
            <person name="Gale L.R."/>
            <person name="Schwartz D.C."/>
            <person name="Zhou S."/>
            <person name="Corby-Kistler H."/>
            <person name="Young S.K."/>
            <person name="Zeng Q."/>
            <person name="Gargeya S."/>
            <person name="Fitzgerald M."/>
            <person name="Haas B."/>
            <person name="Abouelleil A."/>
            <person name="Alvarado L."/>
            <person name="Arachchi H.M."/>
            <person name="Berlin A."/>
            <person name="Brown A."/>
            <person name="Chapman S.B."/>
            <person name="Chen Z."/>
            <person name="Dunbar C."/>
            <person name="Freedman E."/>
            <person name="Gearin G."/>
            <person name="Goldberg J."/>
            <person name="Griggs A."/>
            <person name="Gujja S."/>
            <person name="Heiman D."/>
            <person name="Howarth C."/>
            <person name="Larson L."/>
            <person name="Lui A."/>
            <person name="MacDonald P.J.P."/>
            <person name="Montmayeur A."/>
            <person name="Murphy C."/>
            <person name="Neiman D."/>
            <person name="Pearson M."/>
            <person name="Priest M."/>
            <person name="Roberts A."/>
            <person name="Saif S."/>
            <person name="Shea T."/>
            <person name="Shenoy N."/>
            <person name="Sisk P."/>
            <person name="Stolte C."/>
            <person name="Sykes S."/>
            <person name="Wortman J."/>
            <person name="Nusbaum C."/>
            <person name="Birren B."/>
        </authorList>
    </citation>
    <scope>NUCLEOTIDE SEQUENCE [LARGE SCALE GENOMIC DNA]</scope>
    <source>
        <strain evidence="2">54008</strain>
    </source>
</reference>
<dbReference type="EMBL" id="KK033472">
    <property type="protein sequence ID" value="EXL66253.1"/>
    <property type="molecule type" value="Genomic_DNA"/>
</dbReference>
<dbReference type="Gene3D" id="3.30.420.40">
    <property type="match status" value="1"/>
</dbReference>
<accession>X0GSD5</accession>
<protein>
    <recommendedName>
        <fullName evidence="3">Hsp70 protein</fullName>
    </recommendedName>
</protein>
<dbReference type="InterPro" id="IPR043129">
    <property type="entry name" value="ATPase_NBD"/>
</dbReference>
<organism evidence="2">
    <name type="scientific">Fusarium oxysporum f. sp. conglutinans race 2 54008</name>
    <dbReference type="NCBI Taxonomy" id="1089457"/>
    <lineage>
        <taxon>Eukaryota</taxon>
        <taxon>Fungi</taxon>
        <taxon>Dikarya</taxon>
        <taxon>Ascomycota</taxon>
        <taxon>Pezizomycotina</taxon>
        <taxon>Sordariomycetes</taxon>
        <taxon>Hypocreomycetidae</taxon>
        <taxon>Hypocreales</taxon>
        <taxon>Nectriaceae</taxon>
        <taxon>Fusarium</taxon>
        <taxon>Fusarium oxysporum species complex</taxon>
    </lineage>
</organism>
<dbReference type="PANTHER" id="PTHR42749:SF8">
    <property type="entry name" value="HSP70 FAMILY PROTEIN (AFU_ORTHOLOGUE AFUA_3G13740)"/>
    <property type="match status" value="1"/>
</dbReference>
<proteinExistence type="predicted"/>
<feature type="region of interest" description="Disordered" evidence="1">
    <location>
        <begin position="1"/>
        <end position="22"/>
    </location>
</feature>
<feature type="region of interest" description="Disordered" evidence="1">
    <location>
        <begin position="95"/>
        <end position="139"/>
    </location>
</feature>
<dbReference type="Proteomes" id="UP000030676">
    <property type="component" value="Unassembled WGS sequence"/>
</dbReference>
<name>X0GSD5_FUSOX</name>
<dbReference type="HOGENOM" id="CLU_909245_0_0_1"/>
<gene>
    <name evidence="2" type="ORF">FOPG_17563</name>
</gene>
<dbReference type="SUPFAM" id="SSF53067">
    <property type="entry name" value="Actin-like ATPase domain"/>
    <property type="match status" value="1"/>
</dbReference>
<evidence type="ECO:0008006" key="3">
    <source>
        <dbReference type="Google" id="ProtNLM"/>
    </source>
</evidence>
<reference evidence="2" key="2">
    <citation type="submission" date="2014-03" db="EMBL/GenBank/DDBJ databases">
        <title>The Genome Annotation of Fusarium oxysporum PHW808.</title>
        <authorList>
            <consortium name="The Broad Institute Genomics Platform"/>
            <person name="Ma L.-J."/>
            <person name="Corby-Kistler H."/>
            <person name="Broz K."/>
            <person name="Gale L.R."/>
            <person name="Jonkers W."/>
            <person name="O'Donnell K."/>
            <person name="Ploetz R."/>
            <person name="Steinberg C."/>
            <person name="Schwartz D.C."/>
            <person name="VanEtten H."/>
            <person name="Zhou S."/>
            <person name="Young S.K."/>
            <person name="Zeng Q."/>
            <person name="Gargeya S."/>
            <person name="Fitzgerald M."/>
            <person name="Abouelleil A."/>
            <person name="Alvarado L."/>
            <person name="Chapman S.B."/>
            <person name="Gainer-Dewar J."/>
            <person name="Goldberg J."/>
            <person name="Griggs A."/>
            <person name="Gujja S."/>
            <person name="Hansen M."/>
            <person name="Howarth C."/>
            <person name="Imamovic A."/>
            <person name="Ireland A."/>
            <person name="Larimer J."/>
            <person name="McCowan C."/>
            <person name="Murphy C."/>
            <person name="Pearson M."/>
            <person name="Poon T.W."/>
            <person name="Priest M."/>
            <person name="Roberts A."/>
            <person name="Saif S."/>
            <person name="Shea T."/>
            <person name="Sykes S."/>
            <person name="Wortman J."/>
            <person name="Nusbaum C."/>
            <person name="Birren B."/>
        </authorList>
    </citation>
    <scope>NUCLEOTIDE SEQUENCE</scope>
    <source>
        <strain evidence="2">54008</strain>
    </source>
</reference>
<dbReference type="PANTHER" id="PTHR42749">
    <property type="entry name" value="CELL SHAPE-DETERMINING PROTEIN MREB"/>
    <property type="match status" value="1"/>
</dbReference>
<evidence type="ECO:0000256" key="1">
    <source>
        <dbReference type="SAM" id="MobiDB-lite"/>
    </source>
</evidence>
<feature type="compositionally biased region" description="Basic and acidic residues" evidence="1">
    <location>
        <begin position="127"/>
        <end position="136"/>
    </location>
</feature>